<comment type="subcellular location">
    <subcellularLocation>
        <location evidence="4">Membrane</location>
        <topology evidence="4">Multi-pass membrane protein</topology>
    </subcellularLocation>
</comment>
<evidence type="ECO:0000256" key="4">
    <source>
        <dbReference type="RuleBase" id="RU367022"/>
    </source>
</evidence>
<feature type="transmembrane region" description="Helical" evidence="4">
    <location>
        <begin position="86"/>
        <end position="109"/>
    </location>
</feature>
<reference evidence="5" key="2">
    <citation type="submission" date="2014-05" db="EMBL/GenBank/DDBJ databases">
        <title>The genome and life-stage specific transcriptomes of Globodera pallida elucidate key aspects of plant parasitism by a cyst nematode.</title>
        <authorList>
            <person name="Cotton J.A."/>
            <person name="Lilley C.J."/>
            <person name="Jones L.M."/>
            <person name="Kikuchi T."/>
            <person name="Reid A.J."/>
            <person name="Thorpe P."/>
            <person name="Tsai I.J."/>
            <person name="Beasley H."/>
            <person name="Blok V."/>
            <person name="Cock P.J.A."/>
            <person name="Van den Akker S.E."/>
            <person name="Holroyd N."/>
            <person name="Hunt M."/>
            <person name="Mantelin S."/>
            <person name="Naghra H."/>
            <person name="Pain A."/>
            <person name="Palomares-Rius J.E."/>
            <person name="Zarowiecki M."/>
            <person name="Berriman M."/>
            <person name="Jones J.T."/>
            <person name="Urwin P.E."/>
        </authorList>
    </citation>
    <scope>NUCLEOTIDE SEQUENCE [LARGE SCALE GENOMIC DNA]</scope>
    <source>
        <strain evidence="5">Lindley</strain>
    </source>
</reference>
<dbReference type="Pfam" id="PF04145">
    <property type="entry name" value="Ctr"/>
    <property type="match status" value="1"/>
</dbReference>
<keyword evidence="4" id="KW-0813">Transport</keyword>
<keyword evidence="2 4" id="KW-1133">Transmembrane helix</keyword>
<keyword evidence="4" id="KW-0406">Ion transport</keyword>
<feature type="transmembrane region" description="Helical" evidence="4">
    <location>
        <begin position="24"/>
        <end position="47"/>
    </location>
</feature>
<evidence type="ECO:0000256" key="2">
    <source>
        <dbReference type="ARBA" id="ARBA00022989"/>
    </source>
</evidence>
<organism evidence="5 6">
    <name type="scientific">Globodera pallida</name>
    <name type="common">Potato cyst nematode worm</name>
    <name type="synonym">Heterodera pallida</name>
    <dbReference type="NCBI Taxonomy" id="36090"/>
    <lineage>
        <taxon>Eukaryota</taxon>
        <taxon>Metazoa</taxon>
        <taxon>Ecdysozoa</taxon>
        <taxon>Nematoda</taxon>
        <taxon>Chromadorea</taxon>
        <taxon>Rhabditida</taxon>
        <taxon>Tylenchina</taxon>
        <taxon>Tylenchomorpha</taxon>
        <taxon>Tylenchoidea</taxon>
        <taxon>Heteroderidae</taxon>
        <taxon>Heteroderinae</taxon>
        <taxon>Globodera</taxon>
    </lineage>
</organism>
<dbReference type="GO" id="GO:0016020">
    <property type="term" value="C:membrane"/>
    <property type="evidence" value="ECO:0007669"/>
    <property type="project" value="UniProtKB-SubCell"/>
</dbReference>
<comment type="similarity">
    <text evidence="4">Belongs to the copper transporter (Ctr) (TC 1.A.56) family. SLC31A subfamily.</text>
</comment>
<evidence type="ECO:0000313" key="6">
    <source>
        <dbReference type="WBParaSite" id="GPLIN_000277200"/>
    </source>
</evidence>
<dbReference type="WBParaSite" id="GPLIN_000277200">
    <property type="protein sequence ID" value="GPLIN_000277200"/>
    <property type="gene ID" value="GPLIN_000277200"/>
</dbReference>
<dbReference type="GO" id="GO:0005375">
    <property type="term" value="F:copper ion transmembrane transporter activity"/>
    <property type="evidence" value="ECO:0007669"/>
    <property type="project" value="UniProtKB-UniRule"/>
</dbReference>
<name>A0A183BQ86_GLOPA</name>
<dbReference type="AlphaFoldDB" id="A0A183BQ86"/>
<proteinExistence type="inferred from homology"/>
<sequence>MMWMFFHTQISDTVLFKWWKVETVGSLLITCLVMYFGAVCFEALKWLRLVLEQRSRQPITGNTGSNLAAVGKALPMANRRRYSESLLSRVHLLQTLLFTVQLLLSYLLMLAFMTFSVWIGIAICAGAATGFWLFGKREPILAVTSGGGAGTGQGYASTGRTELH</sequence>
<dbReference type="InterPro" id="IPR007274">
    <property type="entry name" value="Cop_transporter"/>
</dbReference>
<feature type="transmembrane region" description="Helical" evidence="4">
    <location>
        <begin position="115"/>
        <end position="134"/>
    </location>
</feature>
<dbReference type="PANTHER" id="PTHR12483">
    <property type="entry name" value="SOLUTE CARRIER FAMILY 31 COPPER TRANSPORTERS"/>
    <property type="match status" value="1"/>
</dbReference>
<keyword evidence="1 4" id="KW-0812">Transmembrane</keyword>
<keyword evidence="3 4" id="KW-0472">Membrane</keyword>
<reference evidence="6" key="3">
    <citation type="submission" date="2016-06" db="UniProtKB">
        <authorList>
            <consortium name="WormBaseParasite"/>
        </authorList>
    </citation>
    <scope>IDENTIFICATION</scope>
</reference>
<protein>
    <recommendedName>
        <fullName evidence="4">Copper transport protein</fullName>
    </recommendedName>
</protein>
<reference evidence="5" key="1">
    <citation type="submission" date="2013-12" db="EMBL/GenBank/DDBJ databases">
        <authorList>
            <person name="Aslett M."/>
        </authorList>
    </citation>
    <scope>NUCLEOTIDE SEQUENCE [LARGE SCALE GENOMIC DNA]</scope>
    <source>
        <strain evidence="5">Lindley</strain>
    </source>
</reference>
<dbReference type="Proteomes" id="UP000050741">
    <property type="component" value="Unassembled WGS sequence"/>
</dbReference>
<keyword evidence="5" id="KW-1185">Reference proteome</keyword>
<keyword evidence="4" id="KW-0186">Copper</keyword>
<evidence type="ECO:0000256" key="3">
    <source>
        <dbReference type="ARBA" id="ARBA00023136"/>
    </source>
</evidence>
<dbReference type="PANTHER" id="PTHR12483:SF115">
    <property type="entry name" value="COPPER TRANSPORT PROTEIN"/>
    <property type="match status" value="1"/>
</dbReference>
<evidence type="ECO:0000313" key="5">
    <source>
        <dbReference type="Proteomes" id="UP000050741"/>
    </source>
</evidence>
<accession>A0A183BQ86</accession>
<keyword evidence="4" id="KW-0187">Copper transport</keyword>
<evidence type="ECO:0000256" key="1">
    <source>
        <dbReference type="ARBA" id="ARBA00022692"/>
    </source>
</evidence>